<protein>
    <submittedName>
        <fullName evidence="2">Uncharacterized protein</fullName>
    </submittedName>
</protein>
<evidence type="ECO:0000256" key="1">
    <source>
        <dbReference type="SAM" id="Coils"/>
    </source>
</evidence>
<dbReference type="EMBL" id="VHSG01000033">
    <property type="protein sequence ID" value="TQV67795.1"/>
    <property type="molecule type" value="Genomic_DNA"/>
</dbReference>
<evidence type="ECO:0000313" key="3">
    <source>
        <dbReference type="Proteomes" id="UP000319732"/>
    </source>
</evidence>
<evidence type="ECO:0000313" key="2">
    <source>
        <dbReference type="EMBL" id="TQV67795.1"/>
    </source>
</evidence>
<keyword evidence="1" id="KW-0175">Coiled coil</keyword>
<gene>
    <name evidence="2" type="ORF">FKG94_25025</name>
</gene>
<sequence>MSLNLESEQVAQLIVDLIMACADVRESKKKLEEDKSHLINQLHHITKKNFGENITEWVDWFKNFNASEEDRFYVTMALRIHNTRMKHEAAIEKRITRKKDDS</sequence>
<comment type="caution">
    <text evidence="2">The sequence shown here is derived from an EMBL/GenBank/DDBJ whole genome shotgun (WGS) entry which is preliminary data.</text>
</comment>
<dbReference type="Proteomes" id="UP000319732">
    <property type="component" value="Unassembled WGS sequence"/>
</dbReference>
<name>A0A545SS68_9GAMM</name>
<reference evidence="2 3" key="1">
    <citation type="submission" date="2019-06" db="EMBL/GenBank/DDBJ databases">
        <title>Whole genome sequence for Cellvibrionaceae sp. R142.</title>
        <authorList>
            <person name="Wang G."/>
        </authorList>
    </citation>
    <scope>NUCLEOTIDE SEQUENCE [LARGE SCALE GENOMIC DNA]</scope>
    <source>
        <strain evidence="2 3">R142</strain>
    </source>
</reference>
<feature type="coiled-coil region" evidence="1">
    <location>
        <begin position="21"/>
        <end position="48"/>
    </location>
</feature>
<accession>A0A545SS68</accession>
<proteinExistence type="predicted"/>
<keyword evidence="3" id="KW-1185">Reference proteome</keyword>
<dbReference type="RefSeq" id="WP_142929693.1">
    <property type="nucleotide sequence ID" value="NZ_ML660109.1"/>
</dbReference>
<organism evidence="2 3">
    <name type="scientific">Exilibacterium tricleocarpae</name>
    <dbReference type="NCBI Taxonomy" id="2591008"/>
    <lineage>
        <taxon>Bacteria</taxon>
        <taxon>Pseudomonadati</taxon>
        <taxon>Pseudomonadota</taxon>
        <taxon>Gammaproteobacteria</taxon>
        <taxon>Cellvibrionales</taxon>
        <taxon>Cellvibrionaceae</taxon>
        <taxon>Exilibacterium</taxon>
    </lineage>
</organism>
<dbReference type="AlphaFoldDB" id="A0A545SS68"/>